<comment type="caution">
    <text evidence="1">The sequence shown here is derived from an EMBL/GenBank/DDBJ whole genome shotgun (WGS) entry which is preliminary data.</text>
</comment>
<dbReference type="InterPro" id="IPR045592">
    <property type="entry name" value="DUF6461"/>
</dbReference>
<sequence>MGEEAVSHYIALLNGHAWLRESMSVTWAHGLGEEAVFRAFGADPATAQVMTGLEVESALMDTPRDRGWPKFLRVGRATEAWAFGVEAFGFQGSRPEVIRPLSRYGRALSVFWNVNAANQFMYAENGRTMTWFEMSDPDDRGGGDPSALEDEIAGLPFGRDGDYQAAGLALAERITGWRLRFEALAAALPAAQLKPVPEDLIPEALVDDPVLAGPFLADLIADPRAGALPAIAYRMAEMIAEDAGIMGDQAVREALSCLATSAPVPDTVRERLLARYRDHADVAAKIWETGERRAAAFVAMSAIGGFAAQLGRDPDPARRSRMGNDTYVPRRPDYATEFFMLKRIQRHIRSIR</sequence>
<dbReference type="Pfam" id="PF20062">
    <property type="entry name" value="DUF6461"/>
    <property type="match status" value="1"/>
</dbReference>
<evidence type="ECO:0000313" key="1">
    <source>
        <dbReference type="EMBL" id="PRX22819.1"/>
    </source>
</evidence>
<evidence type="ECO:0000313" key="2">
    <source>
        <dbReference type="Proteomes" id="UP000239415"/>
    </source>
</evidence>
<accession>A0A2T0KHA3</accession>
<dbReference type="RefSeq" id="WP_106317776.1">
    <property type="nucleotide sequence ID" value="NZ_BOMO01000021.1"/>
</dbReference>
<gene>
    <name evidence="1" type="ORF">CLV67_104347</name>
</gene>
<name>A0A2T0KHA3_9ACTN</name>
<dbReference type="AlphaFoldDB" id="A0A2T0KHA3"/>
<proteinExistence type="predicted"/>
<organism evidence="1 2">
    <name type="scientific">Actinoplanes italicus</name>
    <dbReference type="NCBI Taxonomy" id="113567"/>
    <lineage>
        <taxon>Bacteria</taxon>
        <taxon>Bacillati</taxon>
        <taxon>Actinomycetota</taxon>
        <taxon>Actinomycetes</taxon>
        <taxon>Micromonosporales</taxon>
        <taxon>Micromonosporaceae</taxon>
        <taxon>Actinoplanes</taxon>
    </lineage>
</organism>
<dbReference type="OrthoDB" id="4198010at2"/>
<dbReference type="Proteomes" id="UP000239415">
    <property type="component" value="Unassembled WGS sequence"/>
</dbReference>
<protein>
    <submittedName>
        <fullName evidence="1">Uncharacterized protein</fullName>
    </submittedName>
</protein>
<reference evidence="1 2" key="1">
    <citation type="submission" date="2018-03" db="EMBL/GenBank/DDBJ databases">
        <title>Genomic Encyclopedia of Archaeal and Bacterial Type Strains, Phase II (KMG-II): from individual species to whole genera.</title>
        <authorList>
            <person name="Goeker M."/>
        </authorList>
    </citation>
    <scope>NUCLEOTIDE SEQUENCE [LARGE SCALE GENOMIC DNA]</scope>
    <source>
        <strain evidence="1 2">DSM 43146</strain>
    </source>
</reference>
<dbReference type="EMBL" id="PVMZ01000004">
    <property type="protein sequence ID" value="PRX22819.1"/>
    <property type="molecule type" value="Genomic_DNA"/>
</dbReference>
<keyword evidence="2" id="KW-1185">Reference proteome</keyword>